<dbReference type="AlphaFoldDB" id="A0A423PID8"/>
<sequence>MCHIYASADPARYRSTTRSIRLHGCVTSVRLEHEFWRILEALAGQQGYSVSEFIGELYSEIVSERGEVANLASMLRVVCAIHLGRCDAGGDARPAQVTPANADIETA</sequence>
<protein>
    <submittedName>
        <fullName evidence="2">Arylsulfate sulfotransferase</fullName>
    </submittedName>
</protein>
<dbReference type="EMBL" id="AYKH01000034">
    <property type="protein sequence ID" value="ROO25371.1"/>
    <property type="molecule type" value="Genomic_DNA"/>
</dbReference>
<dbReference type="InterPro" id="IPR027373">
    <property type="entry name" value="RHH_dom"/>
</dbReference>
<evidence type="ECO:0000259" key="1">
    <source>
        <dbReference type="Pfam" id="PF13467"/>
    </source>
</evidence>
<evidence type="ECO:0000313" key="2">
    <source>
        <dbReference type="EMBL" id="ROO25371.1"/>
    </source>
</evidence>
<dbReference type="Pfam" id="PF13467">
    <property type="entry name" value="RHH_4"/>
    <property type="match status" value="1"/>
</dbReference>
<dbReference type="Proteomes" id="UP000283993">
    <property type="component" value="Unassembled WGS sequence"/>
</dbReference>
<proteinExistence type="predicted"/>
<organism evidence="2 3">
    <name type="scientific">Salinisphaera orenii MK-B5</name>
    <dbReference type="NCBI Taxonomy" id="856730"/>
    <lineage>
        <taxon>Bacteria</taxon>
        <taxon>Pseudomonadati</taxon>
        <taxon>Pseudomonadota</taxon>
        <taxon>Gammaproteobacteria</taxon>
        <taxon>Salinisphaerales</taxon>
        <taxon>Salinisphaeraceae</taxon>
        <taxon>Salinisphaera</taxon>
    </lineage>
</organism>
<accession>A0A423PID8</accession>
<dbReference type="GO" id="GO:0016740">
    <property type="term" value="F:transferase activity"/>
    <property type="evidence" value="ECO:0007669"/>
    <property type="project" value="UniProtKB-KW"/>
</dbReference>
<evidence type="ECO:0000313" key="3">
    <source>
        <dbReference type="Proteomes" id="UP000283993"/>
    </source>
</evidence>
<keyword evidence="3" id="KW-1185">Reference proteome</keyword>
<feature type="domain" description="Ribbon-helix-helix" evidence="1">
    <location>
        <begin position="16"/>
        <end position="82"/>
    </location>
</feature>
<keyword evidence="2" id="KW-0808">Transferase</keyword>
<gene>
    <name evidence="2" type="ORF">SAOR_12540</name>
</gene>
<dbReference type="Gene3D" id="1.10.3990.20">
    <property type="entry name" value="protein bp1543"/>
    <property type="match status" value="1"/>
</dbReference>
<reference evidence="2 3" key="1">
    <citation type="submission" date="2013-10" db="EMBL/GenBank/DDBJ databases">
        <title>Salinisphaera orenii MK-B5 Genome Sequencing.</title>
        <authorList>
            <person name="Lai Q."/>
            <person name="Li C."/>
            <person name="Shao Z."/>
        </authorList>
    </citation>
    <scope>NUCLEOTIDE SEQUENCE [LARGE SCALE GENOMIC DNA]</scope>
    <source>
        <strain evidence="2 3">MK-B5</strain>
    </source>
</reference>
<dbReference type="RefSeq" id="WP_123590014.1">
    <property type="nucleotide sequence ID" value="NZ_AYKH01000034.1"/>
</dbReference>
<name>A0A423PID8_9GAMM</name>
<dbReference type="InterPro" id="IPR038268">
    <property type="entry name" value="RHH_sf"/>
</dbReference>
<comment type="caution">
    <text evidence="2">The sequence shown here is derived from an EMBL/GenBank/DDBJ whole genome shotgun (WGS) entry which is preliminary data.</text>
</comment>